<evidence type="ECO:0000313" key="2">
    <source>
        <dbReference type="EMBL" id="KZS89575.1"/>
    </source>
</evidence>
<sequence>MITGHFFVVVSTGIDRALSICTSGYTGDRQPRNRRLRHPLRSQVAAKELVTAFKAVPEHKPESDTRTRRHNFRPQLEIDGSNKGDMTGQPRPQDYRSCEDLEQLIGRMTEIEGSGYPLKRTVTDKATRNSARR</sequence>
<organism evidence="2 3">
    <name type="scientific">Sistotremastrum niveocremeum HHB9708</name>
    <dbReference type="NCBI Taxonomy" id="1314777"/>
    <lineage>
        <taxon>Eukaryota</taxon>
        <taxon>Fungi</taxon>
        <taxon>Dikarya</taxon>
        <taxon>Basidiomycota</taxon>
        <taxon>Agaricomycotina</taxon>
        <taxon>Agaricomycetes</taxon>
        <taxon>Sistotremastrales</taxon>
        <taxon>Sistotremastraceae</taxon>
        <taxon>Sertulicium</taxon>
        <taxon>Sertulicium niveocremeum</taxon>
    </lineage>
</organism>
<feature type="region of interest" description="Disordered" evidence="1">
    <location>
        <begin position="109"/>
        <end position="133"/>
    </location>
</feature>
<evidence type="ECO:0000256" key="1">
    <source>
        <dbReference type="SAM" id="MobiDB-lite"/>
    </source>
</evidence>
<feature type="compositionally biased region" description="Basic and acidic residues" evidence="1">
    <location>
        <begin position="56"/>
        <end position="66"/>
    </location>
</feature>
<feature type="region of interest" description="Disordered" evidence="1">
    <location>
        <begin position="52"/>
        <end position="95"/>
    </location>
</feature>
<dbReference type="AlphaFoldDB" id="A0A164QE20"/>
<gene>
    <name evidence="2" type="ORF">SISNIDRAFT_469103</name>
</gene>
<keyword evidence="3" id="KW-1185">Reference proteome</keyword>
<dbReference type="Proteomes" id="UP000076722">
    <property type="component" value="Unassembled WGS sequence"/>
</dbReference>
<proteinExistence type="predicted"/>
<reference evidence="2 3" key="1">
    <citation type="journal article" date="2016" name="Mol. Biol. Evol.">
        <title>Comparative Genomics of Early-Diverging Mushroom-Forming Fungi Provides Insights into the Origins of Lignocellulose Decay Capabilities.</title>
        <authorList>
            <person name="Nagy L.G."/>
            <person name="Riley R."/>
            <person name="Tritt A."/>
            <person name="Adam C."/>
            <person name="Daum C."/>
            <person name="Floudas D."/>
            <person name="Sun H."/>
            <person name="Yadav J.S."/>
            <person name="Pangilinan J."/>
            <person name="Larsson K.H."/>
            <person name="Matsuura K."/>
            <person name="Barry K."/>
            <person name="Labutti K."/>
            <person name="Kuo R."/>
            <person name="Ohm R.A."/>
            <person name="Bhattacharya S.S."/>
            <person name="Shirouzu T."/>
            <person name="Yoshinaga Y."/>
            <person name="Martin F.M."/>
            <person name="Grigoriev I.V."/>
            <person name="Hibbett D.S."/>
        </authorList>
    </citation>
    <scope>NUCLEOTIDE SEQUENCE [LARGE SCALE GENOMIC DNA]</scope>
    <source>
        <strain evidence="2 3">HHB9708</strain>
    </source>
</reference>
<dbReference type="EMBL" id="KV419426">
    <property type="protein sequence ID" value="KZS89575.1"/>
    <property type="molecule type" value="Genomic_DNA"/>
</dbReference>
<protein>
    <submittedName>
        <fullName evidence="2">Uncharacterized protein</fullName>
    </submittedName>
</protein>
<name>A0A164QE20_9AGAM</name>
<accession>A0A164QE20</accession>
<evidence type="ECO:0000313" key="3">
    <source>
        <dbReference type="Proteomes" id="UP000076722"/>
    </source>
</evidence>